<sequence>MKNNFYLLIITFTIMASSCKKQESSTKDKIKQDVRLEGDHLAFKDYSTFFDYYKAVGGMNKIERQRWEKSLNFTSMRTAYERFNDELDELEKGSKENYFNGFSNLKVKYNGTLLFTENSYRINNSGISEAILTNKDGFVKVGEDYLHFREKEMTTYKEVSFQEAQQLSKSKLISTENLNLVVPTRNSFTSAIGEWNIINKERGRVLFRNKAYNLNSDALGYQSFAALEGRAEHLNIFGTWRSVSMALSIYKSPIPDRGYAPEVDITYQNLANTLPRRESSGVVELKPNFFDGLHNVEHFDRVMCITKGLEGNTGSAGTIVGGSNSQFLNYAIDAKYFGSTDIYWKSVYMSKIKISAFIQPGGVLGNPEIVFDPFSLYGRSLVQNQ</sequence>
<keyword evidence="2" id="KW-1185">Reference proteome</keyword>
<proteinExistence type="predicted"/>
<dbReference type="RefSeq" id="WP_069379001.1">
    <property type="nucleotide sequence ID" value="NZ_CP017141.1"/>
</dbReference>
<evidence type="ECO:0000313" key="1">
    <source>
        <dbReference type="EMBL" id="AOM77311.1"/>
    </source>
</evidence>
<protein>
    <submittedName>
        <fullName evidence="1">Uncharacterized protein</fullName>
    </submittedName>
</protein>
<dbReference type="OrthoDB" id="740182at2"/>
<gene>
    <name evidence="1" type="ORF">BFS30_09130</name>
</gene>
<evidence type="ECO:0000313" key="2">
    <source>
        <dbReference type="Proteomes" id="UP000094313"/>
    </source>
</evidence>
<dbReference type="PROSITE" id="PS51257">
    <property type="entry name" value="PROKAR_LIPOPROTEIN"/>
    <property type="match status" value="1"/>
</dbReference>
<organism evidence="1 2">
    <name type="scientific">Pedobacter steynii</name>
    <dbReference type="NCBI Taxonomy" id="430522"/>
    <lineage>
        <taxon>Bacteria</taxon>
        <taxon>Pseudomonadati</taxon>
        <taxon>Bacteroidota</taxon>
        <taxon>Sphingobacteriia</taxon>
        <taxon>Sphingobacteriales</taxon>
        <taxon>Sphingobacteriaceae</taxon>
        <taxon>Pedobacter</taxon>
    </lineage>
</organism>
<reference evidence="1 2" key="1">
    <citation type="submission" date="2016-08" db="EMBL/GenBank/DDBJ databases">
        <authorList>
            <person name="Seilhamer J.J."/>
        </authorList>
    </citation>
    <scope>NUCLEOTIDE SEQUENCE [LARGE SCALE GENOMIC DNA]</scope>
    <source>
        <strain evidence="1 2">DX4</strain>
    </source>
</reference>
<dbReference type="EMBL" id="CP017141">
    <property type="protein sequence ID" value="AOM77311.1"/>
    <property type="molecule type" value="Genomic_DNA"/>
</dbReference>
<dbReference type="KEGG" id="psty:BFS30_09130"/>
<name>A0A1D7QF48_9SPHI</name>
<dbReference type="AlphaFoldDB" id="A0A1D7QF48"/>
<accession>A0A1D7QF48</accession>
<dbReference type="Proteomes" id="UP000094313">
    <property type="component" value="Chromosome"/>
</dbReference>